<dbReference type="Proteomes" id="UP000270046">
    <property type="component" value="Chromosome"/>
</dbReference>
<name>A0A494VXX3_9SPHI</name>
<feature type="domain" description="PhnB-like" evidence="1">
    <location>
        <begin position="5"/>
        <end position="135"/>
    </location>
</feature>
<protein>
    <submittedName>
        <fullName evidence="2">VOC family protein</fullName>
    </submittedName>
</protein>
<keyword evidence="3" id="KW-1185">Reference proteome</keyword>
<dbReference type="OrthoDB" id="9795306at2"/>
<dbReference type="Gene3D" id="3.10.180.10">
    <property type="entry name" value="2,3-Dihydroxybiphenyl 1,2-Dioxygenase, domain 1"/>
    <property type="match status" value="1"/>
</dbReference>
<dbReference type="SUPFAM" id="SSF54593">
    <property type="entry name" value="Glyoxalase/Bleomycin resistance protein/Dihydroxybiphenyl dioxygenase"/>
    <property type="match status" value="1"/>
</dbReference>
<dbReference type="Pfam" id="PF06983">
    <property type="entry name" value="3-dmu-9_3-mt"/>
    <property type="match status" value="1"/>
</dbReference>
<dbReference type="InterPro" id="IPR029068">
    <property type="entry name" value="Glyas_Bleomycin-R_OHBP_Dase"/>
</dbReference>
<dbReference type="InterPro" id="IPR028973">
    <property type="entry name" value="PhnB-like"/>
</dbReference>
<dbReference type="PANTHER" id="PTHR33990">
    <property type="entry name" value="PROTEIN YJDN-RELATED"/>
    <property type="match status" value="1"/>
</dbReference>
<accession>A0A494VXX3</accession>
<dbReference type="AlphaFoldDB" id="A0A494VXX3"/>
<dbReference type="PANTHER" id="PTHR33990:SF1">
    <property type="entry name" value="PROTEIN YJDN"/>
    <property type="match status" value="1"/>
</dbReference>
<evidence type="ECO:0000313" key="2">
    <source>
        <dbReference type="EMBL" id="AYL95842.1"/>
    </source>
</evidence>
<gene>
    <name evidence="2" type="ORF">HYN43_011325</name>
</gene>
<organism evidence="2 3">
    <name type="scientific">Mucilaginibacter celer</name>
    <dbReference type="NCBI Taxonomy" id="2305508"/>
    <lineage>
        <taxon>Bacteria</taxon>
        <taxon>Pseudomonadati</taxon>
        <taxon>Bacteroidota</taxon>
        <taxon>Sphingobacteriia</taxon>
        <taxon>Sphingobacteriales</taxon>
        <taxon>Sphingobacteriaceae</taxon>
        <taxon>Mucilaginibacter</taxon>
    </lineage>
</organism>
<dbReference type="EMBL" id="CP032869">
    <property type="protein sequence ID" value="AYL95842.1"/>
    <property type="molecule type" value="Genomic_DNA"/>
</dbReference>
<dbReference type="RefSeq" id="WP_119409452.1">
    <property type="nucleotide sequence ID" value="NZ_CP032869.1"/>
</dbReference>
<proteinExistence type="predicted"/>
<evidence type="ECO:0000313" key="3">
    <source>
        <dbReference type="Proteomes" id="UP000270046"/>
    </source>
</evidence>
<reference evidence="2 3" key="1">
    <citation type="submission" date="2018-10" db="EMBL/GenBank/DDBJ databases">
        <title>Genome sequencing of Mucilaginibacter sp. HYN0043.</title>
        <authorList>
            <person name="Kim M."/>
            <person name="Yi H."/>
        </authorList>
    </citation>
    <scope>NUCLEOTIDE SEQUENCE [LARGE SCALE GENOMIC DNA]</scope>
    <source>
        <strain evidence="2 3">HYN0043</strain>
    </source>
</reference>
<dbReference type="CDD" id="cd06588">
    <property type="entry name" value="PhnB_like"/>
    <property type="match status" value="1"/>
</dbReference>
<dbReference type="KEGG" id="muh:HYN43_011325"/>
<evidence type="ECO:0000259" key="1">
    <source>
        <dbReference type="Pfam" id="PF06983"/>
    </source>
</evidence>
<sequence>MLVVNPYLNFNGNTEEAFNFYKSVFGGEFAVVMRFKDGPEASKLPEEDQNKLMHIALPLGPGNMLMGTDALESAMGLVTMGSNFSLTISCESKEEADKFHAGLSVDQQKGGPMREEFWGDYFGWVTDKFGISWMISFNPNRP</sequence>